<dbReference type="VEuPathDB" id="FungiDB:ASPFODRAFT_40364"/>
<evidence type="ECO:0000313" key="3">
    <source>
        <dbReference type="Proteomes" id="UP000184063"/>
    </source>
</evidence>
<name>A0A1M3U1I8_ASPLC</name>
<reference evidence="3" key="1">
    <citation type="journal article" date="2017" name="Genome Biol.">
        <title>Comparative genomics reveals high biological diversity and specific adaptations in the industrially and medically important fungal genus Aspergillus.</title>
        <authorList>
            <person name="de Vries R.P."/>
            <person name="Riley R."/>
            <person name="Wiebenga A."/>
            <person name="Aguilar-Osorio G."/>
            <person name="Amillis S."/>
            <person name="Uchima C.A."/>
            <person name="Anderluh G."/>
            <person name="Asadollahi M."/>
            <person name="Askin M."/>
            <person name="Barry K."/>
            <person name="Battaglia E."/>
            <person name="Bayram O."/>
            <person name="Benocci T."/>
            <person name="Braus-Stromeyer S.A."/>
            <person name="Caldana C."/>
            <person name="Canovas D."/>
            <person name="Cerqueira G.C."/>
            <person name="Chen F."/>
            <person name="Chen W."/>
            <person name="Choi C."/>
            <person name="Clum A."/>
            <person name="Dos Santos R.A."/>
            <person name="Damasio A.R."/>
            <person name="Diallinas G."/>
            <person name="Emri T."/>
            <person name="Fekete E."/>
            <person name="Flipphi M."/>
            <person name="Freyberg S."/>
            <person name="Gallo A."/>
            <person name="Gournas C."/>
            <person name="Habgood R."/>
            <person name="Hainaut M."/>
            <person name="Harispe M.L."/>
            <person name="Henrissat B."/>
            <person name="Hilden K.S."/>
            <person name="Hope R."/>
            <person name="Hossain A."/>
            <person name="Karabika E."/>
            <person name="Karaffa L."/>
            <person name="Karanyi Z."/>
            <person name="Krasevec N."/>
            <person name="Kuo A."/>
            <person name="Kusch H."/>
            <person name="LaButti K."/>
            <person name="Lagendijk E.L."/>
            <person name="Lapidus A."/>
            <person name="Levasseur A."/>
            <person name="Lindquist E."/>
            <person name="Lipzen A."/>
            <person name="Logrieco A.F."/>
            <person name="MacCabe A."/>
            <person name="Maekelae M.R."/>
            <person name="Malavazi I."/>
            <person name="Melin P."/>
            <person name="Meyer V."/>
            <person name="Mielnichuk N."/>
            <person name="Miskei M."/>
            <person name="Molnar A.P."/>
            <person name="Mule G."/>
            <person name="Ngan C.Y."/>
            <person name="Orejas M."/>
            <person name="Orosz E."/>
            <person name="Ouedraogo J.P."/>
            <person name="Overkamp K.M."/>
            <person name="Park H.-S."/>
            <person name="Perrone G."/>
            <person name="Piumi F."/>
            <person name="Punt P.J."/>
            <person name="Ram A.F."/>
            <person name="Ramon A."/>
            <person name="Rauscher S."/>
            <person name="Record E."/>
            <person name="Riano-Pachon D.M."/>
            <person name="Robert V."/>
            <person name="Roehrig J."/>
            <person name="Ruller R."/>
            <person name="Salamov A."/>
            <person name="Salih N.S."/>
            <person name="Samson R.A."/>
            <person name="Sandor E."/>
            <person name="Sanguinetti M."/>
            <person name="Schuetze T."/>
            <person name="Sepcic K."/>
            <person name="Shelest E."/>
            <person name="Sherlock G."/>
            <person name="Sophianopoulou V."/>
            <person name="Squina F.M."/>
            <person name="Sun H."/>
            <person name="Susca A."/>
            <person name="Todd R.B."/>
            <person name="Tsang A."/>
            <person name="Unkles S.E."/>
            <person name="van de Wiele N."/>
            <person name="van Rossen-Uffink D."/>
            <person name="Oliveira J.V."/>
            <person name="Vesth T.C."/>
            <person name="Visser J."/>
            <person name="Yu J.-H."/>
            <person name="Zhou M."/>
            <person name="Andersen M.R."/>
            <person name="Archer D.B."/>
            <person name="Baker S.E."/>
            <person name="Benoit I."/>
            <person name="Brakhage A.A."/>
            <person name="Braus G.H."/>
            <person name="Fischer R."/>
            <person name="Frisvad J.C."/>
            <person name="Goldman G.H."/>
            <person name="Houbraken J."/>
            <person name="Oakley B."/>
            <person name="Pocsi I."/>
            <person name="Scazzocchio C."/>
            <person name="Seiboth B."/>
            <person name="vanKuyk P.A."/>
            <person name="Wortman J."/>
            <person name="Dyer P.S."/>
            <person name="Grigoriev I.V."/>
        </authorList>
    </citation>
    <scope>NUCLEOTIDE SEQUENCE [LARGE SCALE GENOMIC DNA]</scope>
    <source>
        <strain evidence="3">CBS 106.47</strain>
    </source>
</reference>
<sequence>MGAFQFLLALVGNATQDTRKIQERQGLFDNNRELSVLIRLCSCPNDIHSRPANPKSSKPGGNLIAHMSKNLLKRDDP</sequence>
<dbReference type="AlphaFoldDB" id="A0A1M3U1I8"/>
<dbReference type="Proteomes" id="UP000184063">
    <property type="component" value="Unassembled WGS sequence"/>
</dbReference>
<feature type="region of interest" description="Disordered" evidence="1">
    <location>
        <begin position="48"/>
        <end position="77"/>
    </location>
</feature>
<proteinExistence type="predicted"/>
<protein>
    <submittedName>
        <fullName evidence="2">Uncharacterized protein</fullName>
    </submittedName>
</protein>
<evidence type="ECO:0000256" key="1">
    <source>
        <dbReference type="SAM" id="MobiDB-lite"/>
    </source>
</evidence>
<dbReference type="EMBL" id="KV878236">
    <property type="protein sequence ID" value="OJZ92879.1"/>
    <property type="molecule type" value="Genomic_DNA"/>
</dbReference>
<gene>
    <name evidence="2" type="ORF">ASPFODRAFT_40364</name>
</gene>
<accession>A0A1M3U1I8</accession>
<evidence type="ECO:0000313" key="2">
    <source>
        <dbReference type="EMBL" id="OJZ92879.1"/>
    </source>
</evidence>
<organism evidence="2 3">
    <name type="scientific">Aspergillus luchuensis (strain CBS 106.47)</name>
    <dbReference type="NCBI Taxonomy" id="1137211"/>
    <lineage>
        <taxon>Eukaryota</taxon>
        <taxon>Fungi</taxon>
        <taxon>Dikarya</taxon>
        <taxon>Ascomycota</taxon>
        <taxon>Pezizomycotina</taxon>
        <taxon>Eurotiomycetes</taxon>
        <taxon>Eurotiomycetidae</taxon>
        <taxon>Eurotiales</taxon>
        <taxon>Aspergillaceae</taxon>
        <taxon>Aspergillus</taxon>
        <taxon>Aspergillus subgen. Circumdati</taxon>
    </lineage>
</organism>